<dbReference type="EMBL" id="BMMA01000004">
    <property type="protein sequence ID" value="GGI75615.1"/>
    <property type="molecule type" value="Genomic_DNA"/>
</dbReference>
<evidence type="ECO:0000313" key="3">
    <source>
        <dbReference type="Proteomes" id="UP000630135"/>
    </source>
</evidence>
<evidence type="ECO:0008006" key="5">
    <source>
        <dbReference type="Google" id="ProtNLM"/>
    </source>
</evidence>
<gene>
    <name evidence="2" type="ORF">GCM10008021_03950</name>
    <name evidence="1" type="ORF">GCM10010914_07280</name>
</gene>
<dbReference type="Proteomes" id="UP000652720">
    <property type="component" value="Unassembled WGS sequence"/>
</dbReference>
<organism evidence="1 4">
    <name type="scientific">Deinococcus wulumuqiensis</name>
    <dbReference type="NCBI Taxonomy" id="980427"/>
    <lineage>
        <taxon>Bacteria</taxon>
        <taxon>Thermotogati</taxon>
        <taxon>Deinococcota</taxon>
        <taxon>Deinococci</taxon>
        <taxon>Deinococcales</taxon>
        <taxon>Deinococcaceae</taxon>
        <taxon>Deinococcus</taxon>
    </lineage>
</organism>
<dbReference type="RefSeq" id="WP_152423426.1">
    <property type="nucleotide sequence ID" value="NZ_BMLZ01000003.1"/>
</dbReference>
<dbReference type="AlphaFoldDB" id="A0AAV4K3F9"/>
<reference evidence="1" key="4">
    <citation type="submission" date="2023-08" db="EMBL/GenBank/DDBJ databases">
        <authorList>
            <person name="Sun Q."/>
            <person name="Zhou Y."/>
        </authorList>
    </citation>
    <scope>NUCLEOTIDE SEQUENCE</scope>
    <source>
        <strain evidence="2">CGMCC 1.8884</strain>
        <strain evidence="1">CGMCC 1.8885</strain>
    </source>
</reference>
<proteinExistence type="predicted"/>
<protein>
    <recommendedName>
        <fullName evidence="5">DUF2203 family protein</fullName>
    </recommendedName>
</protein>
<dbReference type="EMBL" id="BMLZ01000003">
    <property type="protein sequence ID" value="GGP28744.1"/>
    <property type="molecule type" value="Genomic_DNA"/>
</dbReference>
<name>A0AAV4K3F9_9DEIO</name>
<evidence type="ECO:0000313" key="2">
    <source>
        <dbReference type="EMBL" id="GGP28744.1"/>
    </source>
</evidence>
<sequence>MTEPTPAQVLEQLEANLNPLDDAHDMATHYSVPIEIADAAANLIRAQVEALVEREAPEYRVSNFGKRGEVLYRGEGVPGQRIVLWRVWEANGECGSVLQSDEEAFDSLWHPIPTQEATP</sequence>
<evidence type="ECO:0000313" key="4">
    <source>
        <dbReference type="Proteomes" id="UP000652720"/>
    </source>
</evidence>
<reference evidence="1" key="2">
    <citation type="journal article" date="2014" name="Int. J. Syst. Evol. Microbiol.">
        <title>Complete genome sequence of Corynebacterium casei LMG S-19264T (=DSM 44701T), isolated from a smear-ripened cheese.</title>
        <authorList>
            <consortium name="US DOE Joint Genome Institute (JGI-PGF)"/>
            <person name="Walter F."/>
            <person name="Albersmeier A."/>
            <person name="Kalinowski J."/>
            <person name="Ruckert C."/>
        </authorList>
    </citation>
    <scope>NUCLEOTIDE SEQUENCE</scope>
    <source>
        <strain evidence="1">CGMCC 1.8885</strain>
    </source>
</reference>
<accession>A0AAV4K3F9</accession>
<comment type="caution">
    <text evidence="1">The sequence shown here is derived from an EMBL/GenBank/DDBJ whole genome shotgun (WGS) entry which is preliminary data.</text>
</comment>
<dbReference type="GeneID" id="59164531"/>
<dbReference type="Proteomes" id="UP000630135">
    <property type="component" value="Unassembled WGS sequence"/>
</dbReference>
<keyword evidence="3" id="KW-1185">Reference proteome</keyword>
<reference evidence="2" key="1">
    <citation type="journal article" date="2014" name="Int. J. Syst. Evol. Microbiol.">
        <title>Complete genome of a new Firmicutes species belonging to the dominant human colonic microbiota ('Ruminococcus bicirculans') reveals two chromosomes and a selective capacity to utilize plant glucans.</title>
        <authorList>
            <consortium name="NISC Comparative Sequencing Program"/>
            <person name="Wegmann U."/>
            <person name="Louis P."/>
            <person name="Goesmann A."/>
            <person name="Henrissat B."/>
            <person name="Duncan S.H."/>
            <person name="Flint H.J."/>
        </authorList>
    </citation>
    <scope>NUCLEOTIDE SEQUENCE</scope>
    <source>
        <strain evidence="2">CGMCC 1.8884</strain>
    </source>
</reference>
<evidence type="ECO:0000313" key="1">
    <source>
        <dbReference type="EMBL" id="GGI75615.1"/>
    </source>
</evidence>
<reference evidence="3" key="3">
    <citation type="journal article" date="2019" name="Int. J. Syst. Evol. Microbiol.">
        <title>The Global Catalogue of Microorganisms (GCM) 10K type strain sequencing project: providing services to taxonomists for standard genome sequencing and annotation.</title>
        <authorList>
            <consortium name="The Broad Institute Genomics Platform"/>
            <consortium name="The Broad Institute Genome Sequencing Center for Infectious Disease"/>
            <person name="Wu L."/>
            <person name="Ma J."/>
        </authorList>
    </citation>
    <scope>NUCLEOTIDE SEQUENCE [LARGE SCALE GENOMIC DNA]</scope>
    <source>
        <strain evidence="3">CGMCC 1.8884</strain>
    </source>
</reference>